<dbReference type="AlphaFoldDB" id="A0A368X5M9"/>
<evidence type="ECO:0000313" key="8">
    <source>
        <dbReference type="EMBL" id="RCW63322.1"/>
    </source>
</evidence>
<dbReference type="Proteomes" id="UP000253647">
    <property type="component" value="Unassembled WGS sequence"/>
</dbReference>
<dbReference type="GO" id="GO:0044027">
    <property type="term" value="P:negative regulation of gene expression via chromosomal CpG island methylation"/>
    <property type="evidence" value="ECO:0007669"/>
    <property type="project" value="TreeGrafter"/>
</dbReference>
<dbReference type="EC" id="2.1.1.37" evidence="1"/>
<gene>
    <name evidence="8" type="ORF">DET61_11992</name>
</gene>
<accession>A0A368X5M9</accession>
<evidence type="ECO:0000256" key="6">
    <source>
        <dbReference type="ARBA" id="ARBA00047422"/>
    </source>
</evidence>
<dbReference type="EMBL" id="QPJI01000019">
    <property type="protein sequence ID" value="RCW63322.1"/>
    <property type="molecule type" value="Genomic_DNA"/>
</dbReference>
<evidence type="ECO:0000256" key="5">
    <source>
        <dbReference type="ARBA" id="ARBA00022747"/>
    </source>
</evidence>
<dbReference type="GO" id="GO:0003677">
    <property type="term" value="F:DNA binding"/>
    <property type="evidence" value="ECO:0007669"/>
    <property type="project" value="TreeGrafter"/>
</dbReference>
<keyword evidence="3 7" id="KW-0808">Transferase</keyword>
<dbReference type="InterPro" id="IPR050390">
    <property type="entry name" value="C5-Methyltransferase"/>
</dbReference>
<keyword evidence="2 7" id="KW-0489">Methyltransferase</keyword>
<reference evidence="8 9" key="1">
    <citation type="submission" date="2018-07" db="EMBL/GenBank/DDBJ databases">
        <title>Freshwater and sediment microbial communities from various areas in North America, analyzing microbe dynamics in response to fracking.</title>
        <authorList>
            <person name="Lamendella R."/>
        </authorList>
    </citation>
    <scope>NUCLEOTIDE SEQUENCE [LARGE SCALE GENOMIC DNA]</scope>
    <source>
        <strain evidence="8 9">105B</strain>
    </source>
</reference>
<dbReference type="PROSITE" id="PS51679">
    <property type="entry name" value="SAM_MT_C5"/>
    <property type="match status" value="1"/>
</dbReference>
<comment type="caution">
    <text evidence="8">The sequence shown here is derived from an EMBL/GenBank/DDBJ whole genome shotgun (WGS) entry which is preliminary data.</text>
</comment>
<dbReference type="GO" id="GO:0003886">
    <property type="term" value="F:DNA (cytosine-5-)-methyltransferase activity"/>
    <property type="evidence" value="ECO:0007669"/>
    <property type="project" value="UniProtKB-EC"/>
</dbReference>
<evidence type="ECO:0000256" key="4">
    <source>
        <dbReference type="ARBA" id="ARBA00022691"/>
    </source>
</evidence>
<evidence type="ECO:0000313" key="9">
    <source>
        <dbReference type="Proteomes" id="UP000253647"/>
    </source>
</evidence>
<dbReference type="GO" id="GO:0032259">
    <property type="term" value="P:methylation"/>
    <property type="evidence" value="ECO:0007669"/>
    <property type="project" value="UniProtKB-KW"/>
</dbReference>
<dbReference type="GO" id="GO:0009307">
    <property type="term" value="P:DNA restriction-modification system"/>
    <property type="evidence" value="ECO:0007669"/>
    <property type="project" value="UniProtKB-KW"/>
</dbReference>
<dbReference type="InterPro" id="IPR029063">
    <property type="entry name" value="SAM-dependent_MTases_sf"/>
</dbReference>
<evidence type="ECO:0000256" key="7">
    <source>
        <dbReference type="PROSITE-ProRule" id="PRU01016"/>
    </source>
</evidence>
<keyword evidence="5" id="KW-0680">Restriction system</keyword>
<dbReference type="PANTHER" id="PTHR10629">
    <property type="entry name" value="CYTOSINE-SPECIFIC METHYLTRANSFERASE"/>
    <property type="match status" value="1"/>
</dbReference>
<dbReference type="RefSeq" id="WP_114435353.1">
    <property type="nucleotide sequence ID" value="NZ_QPJI01000019.1"/>
</dbReference>
<feature type="active site" evidence="7">
    <location>
        <position position="207"/>
    </location>
</feature>
<evidence type="ECO:0000256" key="2">
    <source>
        <dbReference type="ARBA" id="ARBA00022603"/>
    </source>
</evidence>
<evidence type="ECO:0000256" key="3">
    <source>
        <dbReference type="ARBA" id="ARBA00022679"/>
    </source>
</evidence>
<dbReference type="SUPFAM" id="SSF53335">
    <property type="entry name" value="S-adenosyl-L-methionine-dependent methyltransferases"/>
    <property type="match status" value="1"/>
</dbReference>
<comment type="catalytic activity">
    <reaction evidence="6">
        <text>a 2'-deoxycytidine in DNA + S-adenosyl-L-methionine = a 5-methyl-2'-deoxycytidine in DNA + S-adenosyl-L-homocysteine + H(+)</text>
        <dbReference type="Rhea" id="RHEA:13681"/>
        <dbReference type="Rhea" id="RHEA-COMP:11369"/>
        <dbReference type="Rhea" id="RHEA-COMP:11370"/>
        <dbReference type="ChEBI" id="CHEBI:15378"/>
        <dbReference type="ChEBI" id="CHEBI:57856"/>
        <dbReference type="ChEBI" id="CHEBI:59789"/>
        <dbReference type="ChEBI" id="CHEBI:85452"/>
        <dbReference type="ChEBI" id="CHEBI:85454"/>
        <dbReference type="EC" id="2.1.1.37"/>
    </reaction>
</comment>
<organism evidence="8 9">
    <name type="scientific">Marinobacter nauticus</name>
    <name type="common">Marinobacter hydrocarbonoclasticus</name>
    <name type="synonym">Marinobacter aquaeolei</name>
    <dbReference type="NCBI Taxonomy" id="2743"/>
    <lineage>
        <taxon>Bacteria</taxon>
        <taxon>Pseudomonadati</taxon>
        <taxon>Pseudomonadota</taxon>
        <taxon>Gammaproteobacteria</taxon>
        <taxon>Pseudomonadales</taxon>
        <taxon>Marinobacteraceae</taxon>
        <taxon>Marinobacter</taxon>
    </lineage>
</organism>
<evidence type="ECO:0000256" key="1">
    <source>
        <dbReference type="ARBA" id="ARBA00011975"/>
    </source>
</evidence>
<dbReference type="InterPro" id="IPR001525">
    <property type="entry name" value="C5_MeTfrase"/>
</dbReference>
<dbReference type="Gene3D" id="3.40.50.150">
    <property type="entry name" value="Vaccinia Virus protein VP39"/>
    <property type="match status" value="1"/>
</dbReference>
<keyword evidence="4 7" id="KW-0949">S-adenosyl-L-methionine</keyword>
<sequence length="463" mass="51317">MATVINTKLGEHRGKKRIWLEGQKLIREGYRPGMKYDLEIKDSQVLLHVKDTGRFTVSKRERNGRVLPIIDLTAQELAEIFDGVEMLRVAIKNGKIVVSAHHQHQKVKERVERLVNKLKSGDPLSVCSLFMGGGVLDKALHKGLWNAGIPSKVAVAVELEGKYLDSSLRNNPELWDDNSMVIESPIQAVNMSRNPPQVDLVVGGIPCTGASKSGRSKNKLEFAESHEAAGAMFFNFLQFVEVLNPSLVVIENVPEYQNTASMAVIRSVLGSLGYDLQERILDGNEFGVLEKRKRLCAIAVSKGIEGFDLENVLPVRKKEAQLKDILEPVAHDSDRWKSFDYLADKEKRDKAAGKGFSRQLLTGEESFCGTIGRDYAKCRSTEPFIVNPENPALSRILTPVEHSRVKGIPESVIEGLSDTVAHQILGQSVIFPAFEAVAKELGDSLWRWQGLKPALVDDAGLIH</sequence>
<dbReference type="Pfam" id="PF00145">
    <property type="entry name" value="DNA_methylase"/>
    <property type="match status" value="1"/>
</dbReference>
<dbReference type="PANTHER" id="PTHR10629:SF52">
    <property type="entry name" value="DNA (CYTOSINE-5)-METHYLTRANSFERASE 1"/>
    <property type="match status" value="1"/>
</dbReference>
<name>A0A368X5M9_MARNT</name>
<protein>
    <recommendedName>
        <fullName evidence="1">DNA (cytosine-5-)-methyltransferase</fullName>
        <ecNumber evidence="1">2.1.1.37</ecNumber>
    </recommendedName>
</protein>
<comment type="similarity">
    <text evidence="7">Belongs to the class I-like SAM-binding methyltransferase superfamily. C5-methyltransferase family.</text>
</comment>
<proteinExistence type="inferred from homology"/>